<dbReference type="SMART" id="SM00355">
    <property type="entry name" value="ZnF_C2H2"/>
    <property type="match status" value="2"/>
</dbReference>
<accession>A0A238FF88</accession>
<feature type="compositionally biased region" description="Polar residues" evidence="7">
    <location>
        <begin position="230"/>
        <end position="252"/>
    </location>
</feature>
<evidence type="ECO:0000256" key="4">
    <source>
        <dbReference type="ARBA" id="ARBA00022833"/>
    </source>
</evidence>
<dbReference type="Gene3D" id="3.30.160.60">
    <property type="entry name" value="Classic Zinc Finger"/>
    <property type="match status" value="2"/>
</dbReference>
<dbReference type="PROSITE" id="PS00028">
    <property type="entry name" value="ZINC_FINGER_C2H2_1"/>
    <property type="match status" value="1"/>
</dbReference>
<evidence type="ECO:0000256" key="7">
    <source>
        <dbReference type="SAM" id="MobiDB-lite"/>
    </source>
</evidence>
<keyword evidence="2" id="KW-0677">Repeat</keyword>
<evidence type="ECO:0000256" key="5">
    <source>
        <dbReference type="ARBA" id="ARBA00039490"/>
    </source>
</evidence>
<feature type="region of interest" description="Disordered" evidence="7">
    <location>
        <begin position="330"/>
        <end position="366"/>
    </location>
</feature>
<feature type="region of interest" description="Disordered" evidence="7">
    <location>
        <begin position="397"/>
        <end position="458"/>
    </location>
</feature>
<dbReference type="GO" id="GO:0005634">
    <property type="term" value="C:nucleus"/>
    <property type="evidence" value="ECO:0007669"/>
    <property type="project" value="UniProtKB-ARBA"/>
</dbReference>
<dbReference type="EMBL" id="FMSP01000005">
    <property type="protein sequence ID" value="SCV70534.1"/>
    <property type="molecule type" value="Genomic_DNA"/>
</dbReference>
<evidence type="ECO:0000256" key="6">
    <source>
        <dbReference type="PROSITE-ProRule" id="PRU00042"/>
    </source>
</evidence>
<feature type="compositionally biased region" description="Basic and acidic residues" evidence="7">
    <location>
        <begin position="215"/>
        <end position="226"/>
    </location>
</feature>
<feature type="region of interest" description="Disordered" evidence="7">
    <location>
        <begin position="526"/>
        <end position="557"/>
    </location>
</feature>
<dbReference type="OrthoDB" id="6077919at2759"/>
<feature type="compositionally biased region" description="Polar residues" evidence="7">
    <location>
        <begin position="69"/>
        <end position="82"/>
    </location>
</feature>
<keyword evidence="4" id="KW-0862">Zinc</keyword>
<dbReference type="STRING" id="269621.A0A238FF88"/>
<dbReference type="FunFam" id="3.30.160.60:FF:000340">
    <property type="entry name" value="zinc finger protein 473 isoform X1"/>
    <property type="match status" value="1"/>
</dbReference>
<dbReference type="SUPFAM" id="SSF57667">
    <property type="entry name" value="beta-beta-alpha zinc fingers"/>
    <property type="match status" value="1"/>
</dbReference>
<dbReference type="AlphaFoldDB" id="A0A238FF88"/>
<evidence type="ECO:0000256" key="2">
    <source>
        <dbReference type="ARBA" id="ARBA00022737"/>
    </source>
</evidence>
<evidence type="ECO:0000313" key="9">
    <source>
        <dbReference type="EMBL" id="SCV70534.1"/>
    </source>
</evidence>
<keyword evidence="3 6" id="KW-0863">Zinc-finger</keyword>
<reference evidence="10" key="1">
    <citation type="submission" date="2016-09" db="EMBL/GenBank/DDBJ databases">
        <authorList>
            <person name="Jeantristanb JTB J.-T."/>
            <person name="Ricardo R."/>
        </authorList>
    </citation>
    <scope>NUCLEOTIDE SEQUENCE [LARGE SCALE GENOMIC DNA]</scope>
</reference>
<feature type="compositionally biased region" description="Basic and acidic residues" evidence="7">
    <location>
        <begin position="188"/>
        <end position="197"/>
    </location>
</feature>
<feature type="compositionally biased region" description="Acidic residues" evidence="7">
    <location>
        <begin position="428"/>
        <end position="451"/>
    </location>
</feature>
<gene>
    <name evidence="9" type="ORF">BQ2448_1928</name>
</gene>
<dbReference type="InterPro" id="IPR013087">
    <property type="entry name" value="Znf_C2H2_type"/>
</dbReference>
<feature type="domain" description="C2H2-type" evidence="8">
    <location>
        <begin position="473"/>
        <end position="503"/>
    </location>
</feature>
<evidence type="ECO:0000313" key="10">
    <source>
        <dbReference type="Proteomes" id="UP000198372"/>
    </source>
</evidence>
<organism evidence="9 10">
    <name type="scientific">Microbotryum intermedium</name>
    <dbReference type="NCBI Taxonomy" id="269621"/>
    <lineage>
        <taxon>Eukaryota</taxon>
        <taxon>Fungi</taxon>
        <taxon>Dikarya</taxon>
        <taxon>Basidiomycota</taxon>
        <taxon>Pucciniomycotina</taxon>
        <taxon>Microbotryomycetes</taxon>
        <taxon>Microbotryales</taxon>
        <taxon>Microbotryaceae</taxon>
        <taxon>Microbotryum</taxon>
    </lineage>
</organism>
<evidence type="ECO:0000259" key="8">
    <source>
        <dbReference type="PROSITE" id="PS50157"/>
    </source>
</evidence>
<feature type="region of interest" description="Disordered" evidence="7">
    <location>
        <begin position="61"/>
        <end position="257"/>
    </location>
</feature>
<evidence type="ECO:0000256" key="3">
    <source>
        <dbReference type="ARBA" id="ARBA00022771"/>
    </source>
</evidence>
<sequence>MVEQQHAHAHYGHREMQRASSQHMYASVDDTYQHMDSNTGIVTISVPSETNANHWQARYDPQAWHGQPSGPSARSTELYSYQSDRHGSNGASSSPGSSMLRSPHYDLPQTQSQPRAASGLVYAPYDPSALDPHMRHHQGRAPPPSPFQHHHPRPHLSVLHASSHSTGDPSPPGSAWSLGENAALSHHMRPDGVEGPHSRATRSESWPGSFPSLRHTREQEHRRYEEAAGFTTSYATSNSCPPQSFPESTSQHEQWRYDRADSPHAFTPATWPADSHATQHQQYPTQQMKSVHSSAHDELVSGVAQRWQWNEQSDSHLQPQFQAQHYPMRAPSFHSGENQDECIPPVREERTPPGGEQTKSRAWWNPSTAIDAVSSASAAMHDGPGLFSGQLRKLKGKLKTRKAKGSARFSSEEQERGGESEGEREGEAEGEGEVDGEGEGEGEGEPTSADDPDGKLRRRKISEASREYAQRRYRCELCVGEPRMFARPSTLKIHMLSHTKLKPHCCPECNRCFSIPSNLTRHRKLHSAPAHKRERDEDGGARIGGVAPRVSAVAIRP</sequence>
<dbReference type="GO" id="GO:0008270">
    <property type="term" value="F:zinc ion binding"/>
    <property type="evidence" value="ECO:0007669"/>
    <property type="project" value="UniProtKB-KW"/>
</dbReference>
<keyword evidence="1" id="KW-0479">Metal-binding</keyword>
<dbReference type="InterPro" id="IPR036236">
    <property type="entry name" value="Znf_C2H2_sf"/>
</dbReference>
<feature type="compositionally biased region" description="Basic and acidic residues" evidence="7">
    <location>
        <begin position="531"/>
        <end position="540"/>
    </location>
</feature>
<evidence type="ECO:0000256" key="1">
    <source>
        <dbReference type="ARBA" id="ARBA00022723"/>
    </source>
</evidence>
<keyword evidence="10" id="KW-1185">Reference proteome</keyword>
<dbReference type="Proteomes" id="UP000198372">
    <property type="component" value="Unassembled WGS sequence"/>
</dbReference>
<feature type="compositionally biased region" description="Low complexity" evidence="7">
    <location>
        <begin position="88"/>
        <end position="102"/>
    </location>
</feature>
<feature type="domain" description="C2H2-type" evidence="8">
    <location>
        <begin position="504"/>
        <end position="531"/>
    </location>
</feature>
<feature type="compositionally biased region" description="Basic and acidic residues" evidence="7">
    <location>
        <begin position="410"/>
        <end position="427"/>
    </location>
</feature>
<protein>
    <recommendedName>
        <fullName evidence="5">pH-response transcription factor pacC/RIM101</fullName>
    </recommendedName>
</protein>
<proteinExistence type="predicted"/>
<feature type="region of interest" description="Disordered" evidence="7">
    <location>
        <begin position="1"/>
        <end position="21"/>
    </location>
</feature>
<name>A0A238FF88_9BASI</name>
<dbReference type="PROSITE" id="PS50157">
    <property type="entry name" value="ZINC_FINGER_C2H2_2"/>
    <property type="match status" value="2"/>
</dbReference>